<protein>
    <submittedName>
        <fullName evidence="1">AAA ATPase domain-containing protein</fullName>
    </submittedName>
</protein>
<proteinExistence type="predicted"/>
<accession>A0A1G7IIK0</accession>
<dbReference type="AlphaFoldDB" id="A0A1G7IIK0"/>
<reference evidence="1 2" key="1">
    <citation type="submission" date="2016-10" db="EMBL/GenBank/DDBJ databases">
        <authorList>
            <person name="de Groot N.N."/>
        </authorList>
    </citation>
    <scope>NUCLEOTIDE SEQUENCE [LARGE SCALE GENOMIC DNA]</scope>
    <source>
        <strain evidence="1 2">CGMCC 4.1859</strain>
    </source>
</reference>
<dbReference type="Proteomes" id="UP000198614">
    <property type="component" value="Unassembled WGS sequence"/>
</dbReference>
<dbReference type="InterPro" id="IPR027417">
    <property type="entry name" value="P-loop_NTPase"/>
</dbReference>
<organism evidence="1 2">
    <name type="scientific">Streptomyces griseoaurantiacus</name>
    <dbReference type="NCBI Taxonomy" id="68213"/>
    <lineage>
        <taxon>Bacteria</taxon>
        <taxon>Bacillati</taxon>
        <taxon>Actinomycetota</taxon>
        <taxon>Actinomycetes</taxon>
        <taxon>Kitasatosporales</taxon>
        <taxon>Streptomycetaceae</taxon>
        <taxon>Streptomyces</taxon>
        <taxon>Streptomyces aurantiacus group</taxon>
    </lineage>
</organism>
<evidence type="ECO:0000313" key="2">
    <source>
        <dbReference type="Proteomes" id="UP000198614"/>
    </source>
</evidence>
<dbReference type="EMBL" id="FNAX01000006">
    <property type="protein sequence ID" value="SDF12570.1"/>
    <property type="molecule type" value="Genomic_DNA"/>
</dbReference>
<evidence type="ECO:0000313" key="1">
    <source>
        <dbReference type="EMBL" id="SDF12570.1"/>
    </source>
</evidence>
<dbReference type="SUPFAM" id="SSF52540">
    <property type="entry name" value="P-loop containing nucleoside triphosphate hydrolases"/>
    <property type="match status" value="1"/>
</dbReference>
<sequence>MTEEPPDAVPSASLWEREEELRAVSAAVDALRAESPAGAPGPGSVLVLTGEAGFGKTALLTEIRARAEKLGCTV</sequence>
<name>A0A1G7IIK0_9ACTN</name>
<gene>
    <name evidence="1" type="ORF">SAMN05216260_10655</name>
</gene>